<dbReference type="EMBL" id="MH590388">
    <property type="protein sequence ID" value="QAQ77163.1"/>
    <property type="molecule type" value="Genomic_DNA"/>
</dbReference>
<dbReference type="EMBL" id="MH590517">
    <property type="protein sequence ID" value="QAJ04198.1"/>
    <property type="molecule type" value="Genomic_DNA"/>
</dbReference>
<evidence type="ECO:0000313" key="14">
    <source>
        <dbReference type="EMBL" id="QAH49998.1"/>
    </source>
</evidence>
<keyword evidence="1" id="KW-0167">Capsid protein</keyword>
<evidence type="ECO:0000313" key="8">
    <source>
        <dbReference type="EMBL" id="AIE88866.1"/>
    </source>
</evidence>
<keyword evidence="4" id="KW-0946">Virion</keyword>
<evidence type="ECO:0000313" key="20">
    <source>
        <dbReference type="EMBL" id="QAN52597.1"/>
    </source>
</evidence>
<dbReference type="EMBL" id="MH590455">
    <property type="protein sequence ID" value="QAE04194.1"/>
    <property type="molecule type" value="Genomic_DNA"/>
</dbReference>
<evidence type="ECO:0000313" key="19">
    <source>
        <dbReference type="EMBL" id="QAL21295.1"/>
    </source>
</evidence>
<dbReference type="EMBL" id="MH590397">
    <property type="protein sequence ID" value="QAQ92014.1"/>
    <property type="molecule type" value="Genomic_DNA"/>
</dbReference>
<dbReference type="InterPro" id="IPR002493">
    <property type="entry name" value="Herpes_UL25"/>
</dbReference>
<dbReference type="EMBL" id="MH590411">
    <property type="protein sequence ID" value="QAC09595.1"/>
    <property type="molecule type" value="Genomic_DNA"/>
</dbReference>
<evidence type="ECO:0000313" key="26">
    <source>
        <dbReference type="EMBL" id="QAQ64535.1"/>
    </source>
</evidence>
<dbReference type="EMBL" id="MH590573">
    <property type="protein sequence ID" value="QAP80437.1"/>
    <property type="molecule type" value="Genomic_DNA"/>
</dbReference>
<protein>
    <submittedName>
        <fullName evidence="7">BVRF1</fullName>
    </submittedName>
</protein>
<dbReference type="EMBL" id="MH590501">
    <property type="protein sequence ID" value="QAH49998.1"/>
    <property type="molecule type" value="Genomic_DNA"/>
</dbReference>
<dbReference type="EMBL" id="KF992569">
    <property type="protein sequence ID" value="AIE88866.1"/>
    <property type="molecule type" value="Genomic_DNA"/>
</dbReference>
<dbReference type="EMBL" id="MH590402">
    <property type="protein sequence ID" value="QAR02691.1"/>
    <property type="molecule type" value="Genomic_DNA"/>
</dbReference>
<proteinExistence type="inferred from homology"/>
<evidence type="ECO:0000313" key="12">
    <source>
        <dbReference type="EMBL" id="QAE04194.1"/>
    </source>
</evidence>
<accession>A0A075FFR4</accession>
<dbReference type="EMBL" id="MH590477">
    <property type="protein sequence ID" value="QAF51368.1"/>
    <property type="molecule type" value="Genomic_DNA"/>
</dbReference>
<dbReference type="EMBL" id="MH590440">
    <property type="protein sequence ID" value="QAD22924.1"/>
    <property type="molecule type" value="Genomic_DNA"/>
</dbReference>
<evidence type="ECO:0000313" key="7">
    <source>
        <dbReference type="EMBL" id="AIE88789.1"/>
    </source>
</evidence>
<evidence type="ECO:0000313" key="11">
    <source>
        <dbReference type="EMBL" id="QAD81006.1"/>
    </source>
</evidence>
<evidence type="ECO:0000313" key="24">
    <source>
        <dbReference type="EMBL" id="QAP66490.1"/>
    </source>
</evidence>
<dbReference type="EMBL" id="MH590563">
    <property type="protein sequence ID" value="QAO44034.1"/>
    <property type="molecule type" value="Genomic_DNA"/>
</dbReference>
<dbReference type="EMBL" id="MH590530">
    <property type="protein sequence ID" value="QAK42239.1"/>
    <property type="molecule type" value="Genomic_DNA"/>
</dbReference>
<keyword evidence="3" id="KW-1188">Viral release from host cell</keyword>
<sequence length="570" mass="62427">MALSGHVLIDPARLPRDTGPELMWAPSLRNSLRVSPEALELAEREAERARSERWDRCAQVLKNRLLRVELDGIMRDHLARAEEIRQDLDAVVAFSDGLESMQVRSPSTGGRSAPAPPSPSPAQPFTRLTGNAQYAVSISPTDPPLMVAGSLAQTLLGNLYGNINQWVPSFGPWYRTMSANAMQRRVFPKQLRGNLNFTNSVSLKLMTEVVAVLEGTTQDFFSDVRHLPDLQAALILSVAYLLLQGGSSHQQRPLPASREELLELGPESLEKIIADLKAKSPGGNFMILTSGNKEARQSIAPLNRQAAYPPGTFADNKIYNLFVGAGLLPTTAALNVPGAAGRDRDLVYRIANQIFGEDVPPFSSHQWNLRVGLAALEALMLVYTLCETANLAEAATRRLHLSSLLPQAMQRRKPAVASAGMPGAYPVQTLFRHGELFRFIWAHYVRPTVVADPQASISSLFPGLVLLALELKLMDGQAPSHYAINLTGQKFDTLFEIINQKLLFHDPAAMLAARTQLRLAFEDGVGVALGRPSPTLAAREILERQFSASDDYDRLYFLTLGYLASPVAPS</sequence>
<dbReference type="EMBL" id="MH590556">
    <property type="protein sequence ID" value="QAN52597.1"/>
    <property type="molecule type" value="Genomic_DNA"/>
</dbReference>
<reference evidence="9" key="2">
    <citation type="journal article" date="2018" name="Int. J. Cancer">
        <title>High risk Epstein-Barr virus variants characterized by distinct polymorphisms in the EBER locus are strongly associated with nasopharyngeal carcinoma.</title>
        <authorList>
            <person name="Hui K.F."/>
            <person name="Chan T.F."/>
            <person name="Yang W."/>
            <person name="Shen J.J."/>
            <person name="Lam K.P."/>
            <person name="Kwok H."/>
            <person name="Sham P.C."/>
            <person name="Tsao S.W."/>
            <person name="Kwong D.L."/>
            <person name="Lung M.L."/>
            <person name="Chiang A.K."/>
        </authorList>
    </citation>
    <scope>NUCLEOTIDE SEQUENCE</scope>
    <source>
        <strain evidence="13">HKHD108</strain>
        <strain evidence="14">HKHD132</strain>
        <strain evidence="15">HKHD140</strain>
        <strain evidence="27">HKHD19</strain>
        <strain evidence="28">HKHD28</strain>
        <strain evidence="26">HKHD3</strain>
        <strain evidence="29">HKHD33</strain>
        <strain evidence="9">HKHD42</strain>
        <strain evidence="10">HKHD71</strain>
        <strain evidence="11">HKHD82</strain>
        <strain evidence="12">HKHD86</strain>
        <strain evidence="18">HKNPC19</strain>
        <strain evidence="19">HKNPC26</strain>
        <strain evidence="20">HKNPC45</strain>
        <strain evidence="21">HKNPC47</strain>
        <strain evidence="22">HKNPC52</strain>
        <strain evidence="23">HKNPC56</strain>
        <strain evidence="16">HKNPC6</strain>
        <strain evidence="24">HKNPC61</strain>
        <strain evidence="25">HKNPC62</strain>
        <strain evidence="17">HKNPC7</strain>
    </source>
</reference>
<evidence type="ECO:0000256" key="6">
    <source>
        <dbReference type="SAM" id="MobiDB-lite"/>
    </source>
</evidence>
<name>A0A075FFR4_EBVG</name>
<evidence type="ECO:0000256" key="4">
    <source>
        <dbReference type="ARBA" id="ARBA00022844"/>
    </source>
</evidence>
<dbReference type="EMBL" id="MH590572">
    <property type="protein sequence ID" value="QAP66490.1"/>
    <property type="molecule type" value="Genomic_DNA"/>
</dbReference>
<evidence type="ECO:0000313" key="28">
    <source>
        <dbReference type="EMBL" id="QAQ92014.1"/>
    </source>
</evidence>
<evidence type="ECO:0000313" key="29">
    <source>
        <dbReference type="EMBL" id="QAR02691.1"/>
    </source>
</evidence>
<dbReference type="EMBL" id="MH590451">
    <property type="protein sequence ID" value="QAD81006.1"/>
    <property type="molecule type" value="Genomic_DNA"/>
</dbReference>
<dbReference type="EMBL" id="MH590372">
    <property type="protein sequence ID" value="QAQ64535.1"/>
    <property type="molecule type" value="Genomic_DNA"/>
</dbReference>
<organismHost>
    <name type="scientific">Homo sapiens</name>
    <name type="common">Human</name>
    <dbReference type="NCBI Taxonomy" id="9606"/>
</organismHost>
<evidence type="ECO:0000313" key="27">
    <source>
        <dbReference type="EMBL" id="QAQ77163.1"/>
    </source>
</evidence>
<evidence type="ECO:0000313" key="18">
    <source>
        <dbReference type="EMBL" id="QAK42239.1"/>
    </source>
</evidence>
<evidence type="ECO:0000256" key="3">
    <source>
        <dbReference type="ARBA" id="ARBA00022612"/>
    </source>
</evidence>
<evidence type="ECO:0000313" key="23">
    <source>
        <dbReference type="EMBL" id="QAO97784.1"/>
    </source>
</evidence>
<evidence type="ECO:0000313" key="17">
    <source>
        <dbReference type="EMBL" id="QAJ14417.1"/>
    </source>
</evidence>
<dbReference type="Pfam" id="PF01499">
    <property type="entry name" value="Herpes_UL25"/>
    <property type="match status" value="1"/>
</dbReference>
<dbReference type="EMBL" id="MH590567">
    <property type="protein sequence ID" value="QAO97784.1"/>
    <property type="molecule type" value="Genomic_DNA"/>
</dbReference>
<evidence type="ECO:0000256" key="5">
    <source>
        <dbReference type="ARBA" id="ARBA00023219"/>
    </source>
</evidence>
<gene>
    <name evidence="7" type="primary">BVRF1</name>
</gene>
<evidence type="ECO:0000313" key="13">
    <source>
        <dbReference type="EMBL" id="QAF51368.1"/>
    </source>
</evidence>
<keyword evidence="2" id="KW-1048">Host nucleus</keyword>
<evidence type="ECO:0000313" key="22">
    <source>
        <dbReference type="EMBL" id="QAO44034.1"/>
    </source>
</evidence>
<dbReference type="EMBL" id="MH590518">
    <property type="protein sequence ID" value="QAJ14417.1"/>
    <property type="molecule type" value="Genomic_DNA"/>
</dbReference>
<dbReference type="GO" id="GO:0019028">
    <property type="term" value="C:viral capsid"/>
    <property type="evidence" value="ECO:0007669"/>
    <property type="project" value="UniProtKB-KW"/>
</dbReference>
<keyword evidence="5" id="KW-0231">Viral genome packaging</keyword>
<evidence type="ECO:0000313" key="16">
    <source>
        <dbReference type="EMBL" id="QAJ04198.1"/>
    </source>
</evidence>
<dbReference type="EMBL" id="MH590558">
    <property type="protein sequence ID" value="QAN78384.1"/>
    <property type="molecule type" value="Genomic_DNA"/>
</dbReference>
<dbReference type="GO" id="GO:0019072">
    <property type="term" value="P:viral genome packaging"/>
    <property type="evidence" value="ECO:0007669"/>
    <property type="project" value="InterPro"/>
</dbReference>
<evidence type="ECO:0000313" key="10">
    <source>
        <dbReference type="EMBL" id="QAD22924.1"/>
    </source>
</evidence>
<reference evidence="7" key="1">
    <citation type="journal article" date="2014" name="J. Virol.">
        <title>Genomic diversity of epstein-barr virus genomes isolated from primary nasopharyngeal carcinoma biopsy samples.</title>
        <authorList>
            <person name="Kwok H."/>
            <person name="Wu C.W."/>
            <person name="Palser A.L."/>
            <person name="Kellam P."/>
            <person name="Sham P.C."/>
            <person name="Kwong D.L."/>
            <person name="Chiang A.K."/>
        </authorList>
    </citation>
    <scope>NUCLEOTIDE SEQUENCE</scope>
    <source>
        <strain evidence="7">HKNPC6</strain>
        <strain evidence="8">HKNPC7</strain>
    </source>
</reference>
<dbReference type="EMBL" id="KF992568">
    <property type="protein sequence ID" value="AIE88789.1"/>
    <property type="molecule type" value="Genomic_DNA"/>
</dbReference>
<dbReference type="EMBL" id="MH590509">
    <property type="protein sequence ID" value="QAI24910.1"/>
    <property type="molecule type" value="Genomic_DNA"/>
</dbReference>
<evidence type="ECO:0000256" key="2">
    <source>
        <dbReference type="ARBA" id="ARBA00022562"/>
    </source>
</evidence>
<evidence type="ECO:0000313" key="25">
    <source>
        <dbReference type="EMBL" id="QAP80437.1"/>
    </source>
</evidence>
<evidence type="ECO:0000256" key="1">
    <source>
        <dbReference type="ARBA" id="ARBA00022561"/>
    </source>
</evidence>
<organism evidence="7">
    <name type="scientific">Epstein-Barr virus (strain GD1)</name>
    <name type="common">HHV-4</name>
    <name type="synonym">Human gammaherpesvirus 4</name>
    <dbReference type="NCBI Taxonomy" id="10376"/>
    <lineage>
        <taxon>Viruses</taxon>
        <taxon>Duplodnaviria</taxon>
        <taxon>Heunggongvirae</taxon>
        <taxon>Peploviricota</taxon>
        <taxon>Herviviricetes</taxon>
        <taxon>Herpesvirales</taxon>
        <taxon>Orthoherpesviridae</taxon>
        <taxon>Gammaherpesvirinae</taxon>
        <taxon>Lymphocryptovirus</taxon>
        <taxon>Lymphocryptovirus humangamma4</taxon>
    </lineage>
</organism>
<dbReference type="HAMAP" id="MF_04025">
    <property type="entry name" value="HSV_CVC2"/>
    <property type="match status" value="1"/>
</dbReference>
<evidence type="ECO:0000313" key="9">
    <source>
        <dbReference type="EMBL" id="QAC09595.1"/>
    </source>
</evidence>
<evidence type="ECO:0000313" key="21">
    <source>
        <dbReference type="EMBL" id="QAN78384.1"/>
    </source>
</evidence>
<evidence type="ECO:0000313" key="15">
    <source>
        <dbReference type="EMBL" id="QAI24910.1"/>
    </source>
</evidence>
<dbReference type="EMBL" id="MH590537">
    <property type="protein sequence ID" value="QAL21295.1"/>
    <property type="molecule type" value="Genomic_DNA"/>
</dbReference>
<feature type="region of interest" description="Disordered" evidence="6">
    <location>
        <begin position="102"/>
        <end position="123"/>
    </location>
</feature>